<keyword evidence="4" id="KW-0378">Hydrolase</keyword>
<comment type="similarity">
    <text evidence="1">Belongs to the prokaryotic/mitochondrial release factor family.</text>
</comment>
<evidence type="ECO:0000256" key="2">
    <source>
        <dbReference type="SAM" id="MobiDB-lite"/>
    </source>
</evidence>
<accession>A0A6P1ZHP6</accession>
<protein>
    <submittedName>
        <fullName evidence="4">Aminoacyl-tRNA hydrolase</fullName>
        <ecNumber evidence="4">3.1.1.29</ecNumber>
    </submittedName>
</protein>
<evidence type="ECO:0000259" key="3">
    <source>
        <dbReference type="Pfam" id="PF00472"/>
    </source>
</evidence>
<dbReference type="InterPro" id="IPR045853">
    <property type="entry name" value="Pep_chain_release_fac_I_sf"/>
</dbReference>
<feature type="compositionally biased region" description="Basic residues" evidence="2">
    <location>
        <begin position="111"/>
        <end position="133"/>
    </location>
</feature>
<evidence type="ECO:0000256" key="1">
    <source>
        <dbReference type="ARBA" id="ARBA00010835"/>
    </source>
</evidence>
<dbReference type="InterPro" id="IPR000352">
    <property type="entry name" value="Pep_chain_release_fac_I"/>
</dbReference>
<dbReference type="OrthoDB" id="9815709at2"/>
<comment type="caution">
    <text evidence="4">The sequence shown here is derived from an EMBL/GenBank/DDBJ whole genome shotgun (WGS) entry which is preliminary data.</text>
</comment>
<dbReference type="SUPFAM" id="SSF75620">
    <property type="entry name" value="Release factor"/>
    <property type="match status" value="1"/>
</dbReference>
<dbReference type="GO" id="GO:0004045">
    <property type="term" value="F:peptidyl-tRNA hydrolase activity"/>
    <property type="evidence" value="ECO:0007669"/>
    <property type="project" value="UniProtKB-EC"/>
</dbReference>
<dbReference type="GO" id="GO:0043022">
    <property type="term" value="F:ribosome binding"/>
    <property type="evidence" value="ECO:0007669"/>
    <property type="project" value="TreeGrafter"/>
</dbReference>
<dbReference type="AlphaFoldDB" id="A0A6P1ZHP6"/>
<dbReference type="NCBIfam" id="NF006718">
    <property type="entry name" value="PRK09256.1"/>
    <property type="match status" value="1"/>
</dbReference>
<dbReference type="Proteomes" id="UP000434052">
    <property type="component" value="Unassembled WGS sequence"/>
</dbReference>
<organism evidence="4 5">
    <name type="scientific">Oceanidesulfovibrio marinus</name>
    <dbReference type="NCBI Taxonomy" id="370038"/>
    <lineage>
        <taxon>Bacteria</taxon>
        <taxon>Pseudomonadati</taxon>
        <taxon>Thermodesulfobacteriota</taxon>
        <taxon>Desulfovibrionia</taxon>
        <taxon>Desulfovibrionales</taxon>
        <taxon>Desulfovibrionaceae</taxon>
        <taxon>Oceanidesulfovibrio</taxon>
    </lineage>
</organism>
<dbReference type="EMBL" id="QMIF01000004">
    <property type="protein sequence ID" value="TVM34544.1"/>
    <property type="molecule type" value="Genomic_DNA"/>
</dbReference>
<dbReference type="Pfam" id="PF00472">
    <property type="entry name" value="RF-1"/>
    <property type="match status" value="1"/>
</dbReference>
<gene>
    <name evidence="4" type="ORF">DQK91_08195</name>
</gene>
<dbReference type="Gene3D" id="3.30.160.20">
    <property type="match status" value="1"/>
</dbReference>
<dbReference type="RefSeq" id="WP_144304865.1">
    <property type="nucleotide sequence ID" value="NZ_QMIF01000004.1"/>
</dbReference>
<feature type="domain" description="Prokaryotic-type class I peptide chain release factors" evidence="3">
    <location>
        <begin position="16"/>
        <end position="136"/>
    </location>
</feature>
<reference evidence="4 5" key="1">
    <citation type="submission" date="2018-06" db="EMBL/GenBank/DDBJ databases">
        <title>Complete genome of Desulfovibrio marinus P48SEP.</title>
        <authorList>
            <person name="Crispim J.S."/>
            <person name="Vidigal P.M.P."/>
            <person name="Silva L.C.F."/>
            <person name="Araujo L.C."/>
            <person name="Laguardia C.N."/>
            <person name="Dias R.S."/>
            <person name="Sousa M.P."/>
            <person name="Paula S.O."/>
            <person name="Silva C."/>
        </authorList>
    </citation>
    <scope>NUCLEOTIDE SEQUENCE [LARGE SCALE GENOMIC DNA]</scope>
    <source>
        <strain evidence="4 5">P48SEP</strain>
    </source>
</reference>
<name>A0A6P1ZHP6_9BACT</name>
<dbReference type="GO" id="GO:0003747">
    <property type="term" value="F:translation release factor activity"/>
    <property type="evidence" value="ECO:0007669"/>
    <property type="project" value="InterPro"/>
</dbReference>
<dbReference type="PANTHER" id="PTHR47814:SF1">
    <property type="entry name" value="PEPTIDYL-TRNA HYDROLASE ARFB"/>
    <property type="match status" value="1"/>
</dbReference>
<dbReference type="GO" id="GO:0072344">
    <property type="term" value="P:rescue of stalled ribosome"/>
    <property type="evidence" value="ECO:0007669"/>
    <property type="project" value="TreeGrafter"/>
</dbReference>
<proteinExistence type="inferred from homology"/>
<dbReference type="PANTHER" id="PTHR47814">
    <property type="entry name" value="PEPTIDYL-TRNA HYDROLASE ARFB"/>
    <property type="match status" value="1"/>
</dbReference>
<feature type="compositionally biased region" description="Basic and acidic residues" evidence="2">
    <location>
        <begin position="134"/>
        <end position="145"/>
    </location>
</feature>
<evidence type="ECO:0000313" key="4">
    <source>
        <dbReference type="EMBL" id="TVM34544.1"/>
    </source>
</evidence>
<feature type="region of interest" description="Disordered" evidence="2">
    <location>
        <begin position="104"/>
        <end position="145"/>
    </location>
</feature>
<sequence length="145" mass="16366">MSDERYAPLPGGLLLDLQELRMETMRAGGPGGQHQNTADTAVALTLPVAQSRSLNDEAKSTIFRRLASRLTKDGELRVVSRTSRSQKANRDIAQNRLLELLRSALTEPKQRRPTRISRAAKRRRVESKRRHGDKKAQRTKPDISE</sequence>
<dbReference type="EC" id="3.1.1.29" evidence="4"/>
<evidence type="ECO:0000313" key="5">
    <source>
        <dbReference type="Proteomes" id="UP000434052"/>
    </source>
</evidence>